<sequence length="127" mass="14498">MSRTIHQSNIEALATRTMQGIGSFLLTQTSATPTAIAAIIKKYTTLMGNSEATRRELCEARANIDTFRGQYEEDVAWSREREAKLTGELEALRNQMVERDEQIVMLSMEYEVVRTSKMQAYTRGRED</sequence>
<keyword evidence="2" id="KW-1185">Reference proteome</keyword>
<evidence type="ECO:0000313" key="2">
    <source>
        <dbReference type="Proteomes" id="UP001293254"/>
    </source>
</evidence>
<gene>
    <name evidence="1" type="ORF">Salat_2110800</name>
</gene>
<dbReference type="Proteomes" id="UP001293254">
    <property type="component" value="Unassembled WGS sequence"/>
</dbReference>
<comment type="caution">
    <text evidence="1">The sequence shown here is derived from an EMBL/GenBank/DDBJ whole genome shotgun (WGS) entry which is preliminary data.</text>
</comment>
<dbReference type="AlphaFoldDB" id="A0AAE1Y1M7"/>
<proteinExistence type="predicted"/>
<organism evidence="1 2">
    <name type="scientific">Sesamum alatum</name>
    <dbReference type="NCBI Taxonomy" id="300844"/>
    <lineage>
        <taxon>Eukaryota</taxon>
        <taxon>Viridiplantae</taxon>
        <taxon>Streptophyta</taxon>
        <taxon>Embryophyta</taxon>
        <taxon>Tracheophyta</taxon>
        <taxon>Spermatophyta</taxon>
        <taxon>Magnoliopsida</taxon>
        <taxon>eudicotyledons</taxon>
        <taxon>Gunneridae</taxon>
        <taxon>Pentapetalae</taxon>
        <taxon>asterids</taxon>
        <taxon>lamiids</taxon>
        <taxon>Lamiales</taxon>
        <taxon>Pedaliaceae</taxon>
        <taxon>Sesamum</taxon>
    </lineage>
</organism>
<protein>
    <submittedName>
        <fullName evidence="1">Uncharacterized protein</fullName>
    </submittedName>
</protein>
<name>A0AAE1Y1M7_9LAMI</name>
<accession>A0AAE1Y1M7</accession>
<evidence type="ECO:0000313" key="1">
    <source>
        <dbReference type="EMBL" id="KAK4421602.1"/>
    </source>
</evidence>
<reference evidence="1" key="1">
    <citation type="submission" date="2020-06" db="EMBL/GenBank/DDBJ databases">
        <authorList>
            <person name="Li T."/>
            <person name="Hu X."/>
            <person name="Zhang T."/>
            <person name="Song X."/>
            <person name="Zhang H."/>
            <person name="Dai N."/>
            <person name="Sheng W."/>
            <person name="Hou X."/>
            <person name="Wei L."/>
        </authorList>
    </citation>
    <scope>NUCLEOTIDE SEQUENCE</scope>
    <source>
        <strain evidence="1">3651</strain>
        <tissue evidence="1">Leaf</tissue>
    </source>
</reference>
<reference evidence="1" key="2">
    <citation type="journal article" date="2024" name="Plant">
        <title>Genomic evolution and insights into agronomic trait innovations of Sesamum species.</title>
        <authorList>
            <person name="Miao H."/>
            <person name="Wang L."/>
            <person name="Qu L."/>
            <person name="Liu H."/>
            <person name="Sun Y."/>
            <person name="Le M."/>
            <person name="Wang Q."/>
            <person name="Wei S."/>
            <person name="Zheng Y."/>
            <person name="Lin W."/>
            <person name="Duan Y."/>
            <person name="Cao H."/>
            <person name="Xiong S."/>
            <person name="Wang X."/>
            <person name="Wei L."/>
            <person name="Li C."/>
            <person name="Ma Q."/>
            <person name="Ju M."/>
            <person name="Zhao R."/>
            <person name="Li G."/>
            <person name="Mu C."/>
            <person name="Tian Q."/>
            <person name="Mei H."/>
            <person name="Zhang T."/>
            <person name="Gao T."/>
            <person name="Zhang H."/>
        </authorList>
    </citation>
    <scope>NUCLEOTIDE SEQUENCE</scope>
    <source>
        <strain evidence="1">3651</strain>
    </source>
</reference>
<dbReference type="EMBL" id="JACGWO010000008">
    <property type="protein sequence ID" value="KAK4421602.1"/>
    <property type="molecule type" value="Genomic_DNA"/>
</dbReference>